<gene>
    <name evidence="1" type="ORF">LQV63_15345</name>
</gene>
<evidence type="ECO:0000313" key="1">
    <source>
        <dbReference type="EMBL" id="MCE5170688.1"/>
    </source>
</evidence>
<accession>A0ABS8YFA6</accession>
<sequence length="80" mass="9286">MYDSFVLVHKLDNKSYGEYEQVGVASKAVREQLLVLVLWEAYTLLNGHVSLEWLEEVRAIIDVERSNKYEHLLNLSCMGE</sequence>
<proteinExistence type="predicted"/>
<reference evidence="1 2" key="1">
    <citation type="submission" date="2021-11" db="EMBL/GenBank/DDBJ databases">
        <title>Draft genome sequence of Paenibacillus profundus YoMME, a new Gram-positive bacteria with exoelectrogenic properties.</title>
        <authorList>
            <person name="Hubenova Y."/>
            <person name="Hubenova E."/>
            <person name="Manasiev Y."/>
            <person name="Peykov S."/>
            <person name="Mitov M."/>
        </authorList>
    </citation>
    <scope>NUCLEOTIDE SEQUENCE [LARGE SCALE GENOMIC DNA]</scope>
    <source>
        <strain evidence="1 2">YoMME</strain>
    </source>
</reference>
<dbReference type="Proteomes" id="UP001199916">
    <property type="component" value="Unassembled WGS sequence"/>
</dbReference>
<comment type="caution">
    <text evidence="1">The sequence shown here is derived from an EMBL/GenBank/DDBJ whole genome shotgun (WGS) entry which is preliminary data.</text>
</comment>
<evidence type="ECO:0000313" key="2">
    <source>
        <dbReference type="Proteomes" id="UP001199916"/>
    </source>
</evidence>
<protein>
    <submittedName>
        <fullName evidence="1">Uncharacterized protein</fullName>
    </submittedName>
</protein>
<organism evidence="1 2">
    <name type="scientific">Paenibacillus profundus</name>
    <dbReference type="NCBI Taxonomy" id="1173085"/>
    <lineage>
        <taxon>Bacteria</taxon>
        <taxon>Bacillati</taxon>
        <taxon>Bacillota</taxon>
        <taxon>Bacilli</taxon>
        <taxon>Bacillales</taxon>
        <taxon>Paenibacillaceae</taxon>
        <taxon>Paenibacillus</taxon>
    </lineage>
</organism>
<keyword evidence="2" id="KW-1185">Reference proteome</keyword>
<name>A0ABS8YFA6_9BACL</name>
<dbReference type="RefSeq" id="WP_233697354.1">
    <property type="nucleotide sequence ID" value="NZ_JAJNBZ010000011.1"/>
</dbReference>
<dbReference type="EMBL" id="JAJNBZ010000011">
    <property type="protein sequence ID" value="MCE5170688.1"/>
    <property type="molecule type" value="Genomic_DNA"/>
</dbReference>